<dbReference type="GO" id="GO:0008757">
    <property type="term" value="F:S-adenosylmethionine-dependent methyltransferase activity"/>
    <property type="evidence" value="ECO:0007669"/>
    <property type="project" value="InterPro"/>
</dbReference>
<dbReference type="Pfam" id="PF08241">
    <property type="entry name" value="Methyltransf_11"/>
    <property type="match status" value="1"/>
</dbReference>
<dbReference type="Gene3D" id="3.40.50.150">
    <property type="entry name" value="Vaccinia Virus protein VP39"/>
    <property type="match status" value="1"/>
</dbReference>
<sequence>MKNKAEDIVSKFYNEKGWELNKGITEDAKRWEDLREYSQEYVSKCRLRVLKHIPEKGINILDMASGPIQYKEYLEYSKNFKKRYCIDLSKTALDQAREKIGDHGVYLCGSFFDIVIEDEFFDCSISLHTIYHIDKDKQEKAVRKLIRVTKPGKPVIVVYSNPNTLIRYFKLPFSLSLRMTRQKKLSLHYCRRTIFNLRTLFRHHASRRIFGNHAEKTSGTHISGSEIQS</sequence>
<dbReference type="InterPro" id="IPR029063">
    <property type="entry name" value="SAM-dependent_MTases_sf"/>
</dbReference>
<dbReference type="SUPFAM" id="SSF53335">
    <property type="entry name" value="S-adenosyl-L-methionine-dependent methyltransferases"/>
    <property type="match status" value="1"/>
</dbReference>
<dbReference type="EMBL" id="BARV01032190">
    <property type="protein sequence ID" value="GAI32764.1"/>
    <property type="molecule type" value="Genomic_DNA"/>
</dbReference>
<proteinExistence type="predicted"/>
<evidence type="ECO:0000313" key="2">
    <source>
        <dbReference type="EMBL" id="GAI32764.1"/>
    </source>
</evidence>
<protein>
    <recommendedName>
        <fullName evidence="1">Methyltransferase type 11 domain-containing protein</fullName>
    </recommendedName>
</protein>
<evidence type="ECO:0000259" key="1">
    <source>
        <dbReference type="Pfam" id="PF08241"/>
    </source>
</evidence>
<reference evidence="2" key="1">
    <citation type="journal article" date="2014" name="Front. Microbiol.">
        <title>High frequency of phylogenetically diverse reductive dehalogenase-homologous genes in deep subseafloor sedimentary metagenomes.</title>
        <authorList>
            <person name="Kawai M."/>
            <person name="Futagami T."/>
            <person name="Toyoda A."/>
            <person name="Takaki Y."/>
            <person name="Nishi S."/>
            <person name="Hori S."/>
            <person name="Arai W."/>
            <person name="Tsubouchi T."/>
            <person name="Morono Y."/>
            <person name="Uchiyama I."/>
            <person name="Ito T."/>
            <person name="Fujiyama A."/>
            <person name="Inagaki F."/>
            <person name="Takami H."/>
        </authorList>
    </citation>
    <scope>NUCLEOTIDE SEQUENCE</scope>
    <source>
        <strain evidence="2">Expedition CK06-06</strain>
    </source>
</reference>
<gene>
    <name evidence="2" type="ORF">S06H3_50795</name>
</gene>
<feature type="domain" description="Methyltransferase type 11" evidence="1">
    <location>
        <begin position="61"/>
        <end position="153"/>
    </location>
</feature>
<accession>X1PPG1</accession>
<dbReference type="AlphaFoldDB" id="X1PPG1"/>
<comment type="caution">
    <text evidence="2">The sequence shown here is derived from an EMBL/GenBank/DDBJ whole genome shotgun (WGS) entry which is preliminary data.</text>
</comment>
<dbReference type="InterPro" id="IPR013216">
    <property type="entry name" value="Methyltransf_11"/>
</dbReference>
<feature type="non-terminal residue" evidence="2">
    <location>
        <position position="229"/>
    </location>
</feature>
<organism evidence="2">
    <name type="scientific">marine sediment metagenome</name>
    <dbReference type="NCBI Taxonomy" id="412755"/>
    <lineage>
        <taxon>unclassified sequences</taxon>
        <taxon>metagenomes</taxon>
        <taxon>ecological metagenomes</taxon>
    </lineage>
</organism>
<name>X1PPG1_9ZZZZ</name>